<sequence length="265" mass="30127">MHRQMLPESIPGSMTSSRAEEKLDVRRRVWKTLRTVARPDSRFHFDFTSFITDFEGSDRATARLVELSSYKNSTVVFITPDNCLEELRLRALRDGKTVLMTTYGIRRGFWELDPVKIEESQYANAAMLDGMERLGTPLSLADILAKRWHIPFMVTGTGAINTRGVRFGKGHGFFDLEWAILYTLGVVDQTTVAAAIVHDCQVLEEELHPEEFDTLCEVVVTPTRVLHVPDVQKPTCGVLWPLLQPNMLERIPPLQELKAMSLQKL</sequence>
<dbReference type="InterPro" id="IPR037171">
    <property type="entry name" value="NagB/RpiA_transferase-like"/>
</dbReference>
<organism evidence="1 2">
    <name type="scientific">Cladophialophora immunda</name>
    <dbReference type="NCBI Taxonomy" id="569365"/>
    <lineage>
        <taxon>Eukaryota</taxon>
        <taxon>Fungi</taxon>
        <taxon>Dikarya</taxon>
        <taxon>Ascomycota</taxon>
        <taxon>Pezizomycotina</taxon>
        <taxon>Eurotiomycetes</taxon>
        <taxon>Chaetothyriomycetidae</taxon>
        <taxon>Chaetothyriales</taxon>
        <taxon>Herpotrichiellaceae</taxon>
        <taxon>Cladophialophora</taxon>
    </lineage>
</organism>
<evidence type="ECO:0008006" key="3">
    <source>
        <dbReference type="Google" id="ProtNLM"/>
    </source>
</evidence>
<dbReference type="AlphaFoldDB" id="A0A0D2C3P0"/>
<dbReference type="GeneID" id="27349912"/>
<dbReference type="OrthoDB" id="433414at2759"/>
<dbReference type="Pfam" id="PF01812">
    <property type="entry name" value="5-FTHF_cyc-lig"/>
    <property type="match status" value="1"/>
</dbReference>
<accession>A0A0D2C3P0</accession>
<dbReference type="HOGENOM" id="CLU_031500_2_0_1"/>
<protein>
    <recommendedName>
        <fullName evidence="3">5-formyltetrahydrofolate cyclo-ligase</fullName>
    </recommendedName>
</protein>
<dbReference type="PANTHER" id="PTHR13017:SF0">
    <property type="entry name" value="METHENYLTETRAHYDROFOLATE SYNTHASE DOMAIN-CONTAINING PROTEIN"/>
    <property type="match status" value="1"/>
</dbReference>
<dbReference type="PANTHER" id="PTHR13017">
    <property type="entry name" value="5-FORMYLTETRAHYDROFOLATE CYCLO-LIGASE-RELATED"/>
    <property type="match status" value="1"/>
</dbReference>
<dbReference type="EMBL" id="KN847045">
    <property type="protein sequence ID" value="KIW25045.1"/>
    <property type="molecule type" value="Genomic_DNA"/>
</dbReference>
<gene>
    <name evidence="1" type="ORF">PV07_10718</name>
</gene>
<dbReference type="InterPro" id="IPR002698">
    <property type="entry name" value="FTHF_cligase"/>
</dbReference>
<dbReference type="SUPFAM" id="SSF100950">
    <property type="entry name" value="NagB/RpiA/CoA transferase-like"/>
    <property type="match status" value="1"/>
</dbReference>
<dbReference type="VEuPathDB" id="FungiDB:PV07_10718"/>
<evidence type="ECO:0000313" key="2">
    <source>
        <dbReference type="Proteomes" id="UP000054466"/>
    </source>
</evidence>
<dbReference type="Gene3D" id="3.40.50.10420">
    <property type="entry name" value="NagB/RpiA/CoA transferase-like"/>
    <property type="match status" value="1"/>
</dbReference>
<keyword evidence="2" id="KW-1185">Reference proteome</keyword>
<dbReference type="STRING" id="569365.A0A0D2C3P0"/>
<dbReference type="GO" id="GO:0005737">
    <property type="term" value="C:cytoplasm"/>
    <property type="evidence" value="ECO:0007669"/>
    <property type="project" value="TreeGrafter"/>
</dbReference>
<proteinExistence type="predicted"/>
<dbReference type="InterPro" id="IPR024185">
    <property type="entry name" value="FTHF_cligase-like_sf"/>
</dbReference>
<dbReference type="Proteomes" id="UP000054466">
    <property type="component" value="Unassembled WGS sequence"/>
</dbReference>
<reference evidence="1 2" key="1">
    <citation type="submission" date="2015-01" db="EMBL/GenBank/DDBJ databases">
        <title>The Genome Sequence of Cladophialophora immunda CBS83496.</title>
        <authorList>
            <consortium name="The Broad Institute Genomics Platform"/>
            <person name="Cuomo C."/>
            <person name="de Hoog S."/>
            <person name="Gorbushina A."/>
            <person name="Stielow B."/>
            <person name="Teixiera M."/>
            <person name="Abouelleil A."/>
            <person name="Chapman S.B."/>
            <person name="Priest M."/>
            <person name="Young S.K."/>
            <person name="Wortman J."/>
            <person name="Nusbaum C."/>
            <person name="Birren B."/>
        </authorList>
    </citation>
    <scope>NUCLEOTIDE SEQUENCE [LARGE SCALE GENOMIC DNA]</scope>
    <source>
        <strain evidence="1 2">CBS 83496</strain>
    </source>
</reference>
<evidence type="ECO:0000313" key="1">
    <source>
        <dbReference type="EMBL" id="KIW25045.1"/>
    </source>
</evidence>
<name>A0A0D2C3P0_9EURO</name>
<dbReference type="RefSeq" id="XP_016245261.1">
    <property type="nucleotide sequence ID" value="XM_016398070.1"/>
</dbReference>